<feature type="transmembrane region" description="Helical" evidence="6">
    <location>
        <begin position="221"/>
        <end position="241"/>
    </location>
</feature>
<accession>A0A6P5J7Q1</accession>
<feature type="region of interest" description="Disordered" evidence="5">
    <location>
        <begin position="1"/>
        <end position="45"/>
    </location>
</feature>
<sequence>MKGGPRRGLGSAVSEVHPSLRTSPPNAEAGGGAAVQLGSRGPAGGGGGVAWCKLTPSPSNQPRLAVTCTNPGSGGRRSRSWSRSWGEGGARGGAGKVCFPTLRVASEPLQPSRPPPASPLSEPALAPAPAWPGMELPAVNLKAIVLVHWLLTTWGCFAFSNSYAWANFTVLALGVWAIAQRDSLDAIIMFLVGLAITILLDIIYISIFYPHGIPLSDTIRFSTGMAIFSLLLKPLSCLFVYHMYRERGGEFILNIGSLGPLQERSAYQTIDTQEDPALAHPYADLESKPAARPY</sequence>
<keyword evidence="7" id="KW-1185">Reference proteome</keyword>
<dbReference type="RefSeq" id="XP_020829433.1">
    <property type="nucleotide sequence ID" value="XM_020973774.1"/>
</dbReference>
<dbReference type="CTD" id="57085"/>
<dbReference type="InterPro" id="IPR009436">
    <property type="entry name" value="AGTRAP"/>
</dbReference>
<dbReference type="SMART" id="SM00805">
    <property type="entry name" value="AGTRAP"/>
    <property type="match status" value="1"/>
</dbReference>
<feature type="compositionally biased region" description="Polar residues" evidence="5">
    <location>
        <begin position="62"/>
        <end position="71"/>
    </location>
</feature>
<dbReference type="GeneID" id="110199075"/>
<dbReference type="Pfam" id="PF06396">
    <property type="entry name" value="AGTRAP"/>
    <property type="match status" value="1"/>
</dbReference>
<dbReference type="AlphaFoldDB" id="A0A6P5J7Q1"/>
<evidence type="ECO:0000256" key="5">
    <source>
        <dbReference type="SAM" id="MobiDB-lite"/>
    </source>
</evidence>
<feature type="region of interest" description="Disordered" evidence="5">
    <location>
        <begin position="62"/>
        <end position="92"/>
    </location>
</feature>
<name>A0A6P5J7Q1_PHACI</name>
<evidence type="ECO:0000256" key="4">
    <source>
        <dbReference type="ARBA" id="ARBA00023136"/>
    </source>
</evidence>
<comment type="subcellular location">
    <subcellularLocation>
        <location evidence="1">Membrane</location>
        <topology evidence="1">Multi-pass membrane protein</topology>
    </subcellularLocation>
</comment>
<dbReference type="PANTHER" id="PTHR16521">
    <property type="entry name" value="TYPE-1 ANGIOTENSIN II RECEPTOR-ASSOCIATED PROTEIN"/>
    <property type="match status" value="1"/>
</dbReference>
<evidence type="ECO:0000256" key="1">
    <source>
        <dbReference type="ARBA" id="ARBA00004141"/>
    </source>
</evidence>
<evidence type="ECO:0000313" key="8">
    <source>
        <dbReference type="RefSeq" id="XP_020829433.1"/>
    </source>
</evidence>
<keyword evidence="4 6" id="KW-0472">Membrane</keyword>
<evidence type="ECO:0000256" key="2">
    <source>
        <dbReference type="ARBA" id="ARBA00022692"/>
    </source>
</evidence>
<dbReference type="KEGG" id="pcw:110199075"/>
<dbReference type="GO" id="GO:0005886">
    <property type="term" value="C:plasma membrane"/>
    <property type="evidence" value="ECO:0007669"/>
    <property type="project" value="TreeGrafter"/>
</dbReference>
<keyword evidence="8" id="KW-0675">Receptor</keyword>
<feature type="transmembrane region" description="Helical" evidence="6">
    <location>
        <begin position="139"/>
        <end position="157"/>
    </location>
</feature>
<dbReference type="PANTHER" id="PTHR16521:SF3">
    <property type="entry name" value="TYPE-1 ANGIOTENSIN II RECEPTOR-ASSOCIATED PROTEIN"/>
    <property type="match status" value="1"/>
</dbReference>
<keyword evidence="3 6" id="KW-1133">Transmembrane helix</keyword>
<feature type="transmembrane region" description="Helical" evidence="6">
    <location>
        <begin position="186"/>
        <end position="209"/>
    </location>
</feature>
<evidence type="ECO:0000313" key="7">
    <source>
        <dbReference type="Proteomes" id="UP000515140"/>
    </source>
</evidence>
<dbReference type="GO" id="GO:0038166">
    <property type="term" value="P:angiotensin-activated signaling pathway"/>
    <property type="evidence" value="ECO:0007669"/>
    <property type="project" value="InterPro"/>
</dbReference>
<dbReference type="FunCoup" id="A0A6P5J7Q1">
    <property type="interactions" value="957"/>
</dbReference>
<keyword evidence="2 6" id="KW-0812">Transmembrane</keyword>
<organism evidence="7 8">
    <name type="scientific">Phascolarctos cinereus</name>
    <name type="common">Koala</name>
    <dbReference type="NCBI Taxonomy" id="38626"/>
    <lineage>
        <taxon>Eukaryota</taxon>
        <taxon>Metazoa</taxon>
        <taxon>Chordata</taxon>
        <taxon>Craniata</taxon>
        <taxon>Vertebrata</taxon>
        <taxon>Euteleostomi</taxon>
        <taxon>Mammalia</taxon>
        <taxon>Metatheria</taxon>
        <taxon>Diprotodontia</taxon>
        <taxon>Phascolarctidae</taxon>
        <taxon>Phascolarctos</taxon>
    </lineage>
</organism>
<dbReference type="Proteomes" id="UP000515140">
    <property type="component" value="Unplaced"/>
</dbReference>
<evidence type="ECO:0000256" key="3">
    <source>
        <dbReference type="ARBA" id="ARBA00022989"/>
    </source>
</evidence>
<gene>
    <name evidence="8" type="primary">AGTRAP</name>
</gene>
<dbReference type="GO" id="GO:0008217">
    <property type="term" value="P:regulation of blood pressure"/>
    <property type="evidence" value="ECO:0007669"/>
    <property type="project" value="TreeGrafter"/>
</dbReference>
<reference evidence="8" key="1">
    <citation type="submission" date="2025-08" db="UniProtKB">
        <authorList>
            <consortium name="RefSeq"/>
        </authorList>
    </citation>
    <scope>IDENTIFICATION</scope>
    <source>
        <tissue evidence="8">Spleen</tissue>
    </source>
</reference>
<proteinExistence type="predicted"/>
<dbReference type="InParanoid" id="A0A6P5J7Q1"/>
<evidence type="ECO:0000256" key="6">
    <source>
        <dbReference type="SAM" id="Phobius"/>
    </source>
</evidence>
<protein>
    <submittedName>
        <fullName evidence="8">Type-1 angiotensin II receptor-associated protein isoform X1</fullName>
    </submittedName>
</protein>